<evidence type="ECO:0000259" key="5">
    <source>
        <dbReference type="Pfam" id="PF01926"/>
    </source>
</evidence>
<dbReference type="SUPFAM" id="SSF52540">
    <property type="entry name" value="P-loop containing nucleoside triphosphate hydrolases"/>
    <property type="match status" value="1"/>
</dbReference>
<comment type="caution">
    <text evidence="6">The sequence shown here is derived from an EMBL/GenBank/DDBJ whole genome shotgun (WGS) entry which is preliminary data.</text>
</comment>
<dbReference type="PANTHER" id="PTHR45709:SF3">
    <property type="entry name" value="GUANINE NUCLEOTIDE-BINDING PROTEIN-LIKE 1"/>
    <property type="match status" value="1"/>
</dbReference>
<evidence type="ECO:0000256" key="4">
    <source>
        <dbReference type="ARBA" id="ARBA00039902"/>
    </source>
</evidence>
<keyword evidence="1" id="KW-0547">Nucleotide-binding</keyword>
<evidence type="ECO:0000256" key="1">
    <source>
        <dbReference type="ARBA" id="ARBA00022741"/>
    </source>
</evidence>
<dbReference type="Pfam" id="PF01926">
    <property type="entry name" value="MMR_HSR1"/>
    <property type="match status" value="1"/>
</dbReference>
<dbReference type="Gene3D" id="3.40.50.300">
    <property type="entry name" value="P-loop containing nucleotide triphosphate hydrolases"/>
    <property type="match status" value="1"/>
</dbReference>
<dbReference type="InterPro" id="IPR027417">
    <property type="entry name" value="P-loop_NTPase"/>
</dbReference>
<dbReference type="Proteomes" id="UP000664859">
    <property type="component" value="Unassembled WGS sequence"/>
</dbReference>
<dbReference type="EMBL" id="JAFCMP010000551">
    <property type="protein sequence ID" value="KAG5175326.1"/>
    <property type="molecule type" value="Genomic_DNA"/>
</dbReference>
<evidence type="ECO:0000313" key="7">
    <source>
        <dbReference type="Proteomes" id="UP000664859"/>
    </source>
</evidence>
<keyword evidence="2" id="KW-0342">GTP-binding</keyword>
<name>A0A835YIT2_9STRA</name>
<dbReference type="GO" id="GO:0005525">
    <property type="term" value="F:GTP binding"/>
    <property type="evidence" value="ECO:0007669"/>
    <property type="project" value="UniProtKB-KW"/>
</dbReference>
<gene>
    <name evidence="6" type="ORF">JKP88DRAFT_172457</name>
</gene>
<dbReference type="GO" id="GO:0003924">
    <property type="term" value="F:GTPase activity"/>
    <property type="evidence" value="ECO:0007669"/>
    <property type="project" value="InterPro"/>
</dbReference>
<dbReference type="InterPro" id="IPR006073">
    <property type="entry name" value="GTP-bd"/>
</dbReference>
<evidence type="ECO:0000256" key="3">
    <source>
        <dbReference type="ARBA" id="ARBA00037770"/>
    </source>
</evidence>
<reference evidence="6" key="1">
    <citation type="submission" date="2021-02" db="EMBL/GenBank/DDBJ databases">
        <title>First Annotated Genome of the Yellow-green Alga Tribonema minus.</title>
        <authorList>
            <person name="Mahan K.M."/>
        </authorList>
    </citation>
    <scope>NUCLEOTIDE SEQUENCE</scope>
    <source>
        <strain evidence="6">UTEX B ZZ1240</strain>
    </source>
</reference>
<dbReference type="PANTHER" id="PTHR45709">
    <property type="entry name" value="LARGE SUBUNIT GTPASE 1 HOMOLOG-RELATED"/>
    <property type="match status" value="1"/>
</dbReference>
<evidence type="ECO:0000256" key="2">
    <source>
        <dbReference type="ARBA" id="ARBA00023134"/>
    </source>
</evidence>
<organism evidence="6 7">
    <name type="scientific">Tribonema minus</name>
    <dbReference type="NCBI Taxonomy" id="303371"/>
    <lineage>
        <taxon>Eukaryota</taxon>
        <taxon>Sar</taxon>
        <taxon>Stramenopiles</taxon>
        <taxon>Ochrophyta</taxon>
        <taxon>PX clade</taxon>
        <taxon>Xanthophyceae</taxon>
        <taxon>Tribonematales</taxon>
        <taxon>Tribonemataceae</taxon>
        <taxon>Tribonema</taxon>
    </lineage>
</organism>
<accession>A0A835YIT2</accession>
<keyword evidence="7" id="KW-1185">Reference proteome</keyword>
<dbReference type="InterPro" id="IPR043358">
    <property type="entry name" value="GNL1-like"/>
</dbReference>
<dbReference type="OrthoDB" id="61815at2759"/>
<feature type="domain" description="G" evidence="5">
    <location>
        <begin position="2"/>
        <end position="55"/>
    </location>
</feature>
<dbReference type="AlphaFoldDB" id="A0A835YIT2"/>
<proteinExistence type="predicted"/>
<comment type="function">
    <text evidence="3">Possible regulatory or functional link with the histocompatibility cluster.</text>
</comment>
<sequence>MGKSSLLNTLLGRRRVSTSATPGHTKHLQTMHVTKDLVLCDSPGVVHPQVGVPRALQVIFGLYPIAQVREPFTHVRFIAEHCWPPLPAAFGLLHVARQVRARVWC</sequence>
<evidence type="ECO:0000313" key="6">
    <source>
        <dbReference type="EMBL" id="KAG5175326.1"/>
    </source>
</evidence>
<protein>
    <recommendedName>
        <fullName evidence="4">Guanine nucleotide-binding protein-like 1</fullName>
    </recommendedName>
</protein>